<evidence type="ECO:0000313" key="1">
    <source>
        <dbReference type="EMBL" id="KKL77674.1"/>
    </source>
</evidence>
<organism evidence="1">
    <name type="scientific">marine sediment metagenome</name>
    <dbReference type="NCBI Taxonomy" id="412755"/>
    <lineage>
        <taxon>unclassified sequences</taxon>
        <taxon>metagenomes</taxon>
        <taxon>ecological metagenomes</taxon>
    </lineage>
</organism>
<comment type="caution">
    <text evidence="1">The sequence shown here is derived from an EMBL/GenBank/DDBJ whole genome shotgun (WGS) entry which is preliminary data.</text>
</comment>
<accession>A0A0F9EUG1</accession>
<reference evidence="1" key="1">
    <citation type="journal article" date="2015" name="Nature">
        <title>Complex archaea that bridge the gap between prokaryotes and eukaryotes.</title>
        <authorList>
            <person name="Spang A."/>
            <person name="Saw J.H."/>
            <person name="Jorgensen S.L."/>
            <person name="Zaremba-Niedzwiedzka K."/>
            <person name="Martijn J."/>
            <person name="Lind A.E."/>
            <person name="van Eijk R."/>
            <person name="Schleper C."/>
            <person name="Guy L."/>
            <person name="Ettema T.J."/>
        </authorList>
    </citation>
    <scope>NUCLEOTIDE SEQUENCE</scope>
</reference>
<evidence type="ECO:0008006" key="2">
    <source>
        <dbReference type="Google" id="ProtNLM"/>
    </source>
</evidence>
<protein>
    <recommendedName>
        <fullName evidence="2">Lipid A biosynthesis lauroyl acyltransferase</fullName>
    </recommendedName>
</protein>
<dbReference type="AlphaFoldDB" id="A0A0F9EUG1"/>
<feature type="non-terminal residue" evidence="1">
    <location>
        <position position="84"/>
    </location>
</feature>
<gene>
    <name evidence="1" type="ORF">LCGC14_2032560</name>
</gene>
<proteinExistence type="predicted"/>
<name>A0A0F9EUG1_9ZZZZ</name>
<sequence>MWKYILFLIAIHTIGRLPLRAGYGVTEMVGRMVYWLFPRHRRNVISNLRHVMGRNAPDRDVRAAARRVFVNIAKYYVDLVRMPR</sequence>
<dbReference type="EMBL" id="LAZR01023683">
    <property type="protein sequence ID" value="KKL77674.1"/>
    <property type="molecule type" value="Genomic_DNA"/>
</dbReference>